<keyword evidence="5" id="KW-0378">Hydrolase</keyword>
<dbReference type="GO" id="GO:0008933">
    <property type="term" value="F:peptidoglycan lytic transglycosylase activity"/>
    <property type="evidence" value="ECO:0007669"/>
    <property type="project" value="InterPro"/>
</dbReference>
<keyword evidence="6" id="KW-1185">Reference proteome</keyword>
<dbReference type="AlphaFoldDB" id="A0A0J9E9Q5"/>
<feature type="signal peptide" evidence="3">
    <location>
        <begin position="1"/>
        <end position="24"/>
    </location>
</feature>
<evidence type="ECO:0000256" key="1">
    <source>
        <dbReference type="ARBA" id="ARBA00007734"/>
    </source>
</evidence>
<keyword evidence="5" id="KW-0326">Glycosidase</keyword>
<comment type="similarity">
    <text evidence="1">Belongs to the transglycosylase Slt family.</text>
</comment>
<dbReference type="GO" id="GO:0016798">
    <property type="term" value="F:hydrolase activity, acting on glycosyl bonds"/>
    <property type="evidence" value="ECO:0007669"/>
    <property type="project" value="UniProtKB-KW"/>
</dbReference>
<dbReference type="RefSeq" id="WP_049644993.1">
    <property type="nucleotide sequence ID" value="NZ_LFTY01000002.1"/>
</dbReference>
<keyword evidence="3" id="KW-0732">Signal</keyword>
<dbReference type="PANTHER" id="PTHR37423:SF2">
    <property type="entry name" value="MEMBRANE-BOUND LYTIC MUREIN TRANSGLYCOSYLASE C"/>
    <property type="match status" value="1"/>
</dbReference>
<dbReference type="InterPro" id="IPR000189">
    <property type="entry name" value="Transglyc_AS"/>
</dbReference>
<dbReference type="OrthoDB" id="9815002at2"/>
<feature type="domain" description="Transglycosylase SLT" evidence="4">
    <location>
        <begin position="137"/>
        <end position="226"/>
    </location>
</feature>
<dbReference type="SUPFAM" id="SSF53955">
    <property type="entry name" value="Lysozyme-like"/>
    <property type="match status" value="1"/>
</dbReference>
<dbReference type="CDD" id="cd00254">
    <property type="entry name" value="LT-like"/>
    <property type="match status" value="1"/>
</dbReference>
<comment type="similarity">
    <text evidence="2">Belongs to the virb1 family.</text>
</comment>
<dbReference type="PROSITE" id="PS00922">
    <property type="entry name" value="TRANSGLYCOSYLASE"/>
    <property type="match status" value="1"/>
</dbReference>
<evidence type="ECO:0000256" key="3">
    <source>
        <dbReference type="SAM" id="SignalP"/>
    </source>
</evidence>
<feature type="chain" id="PRO_5005318352" evidence="3">
    <location>
        <begin position="25"/>
        <end position="269"/>
    </location>
</feature>
<proteinExistence type="inferred from homology"/>
<dbReference type="GO" id="GO:0016020">
    <property type="term" value="C:membrane"/>
    <property type="evidence" value="ECO:0007669"/>
    <property type="project" value="InterPro"/>
</dbReference>
<dbReference type="InterPro" id="IPR023346">
    <property type="entry name" value="Lysozyme-like_dom_sf"/>
</dbReference>
<organism evidence="5 6">
    <name type="scientific">Candidatus Rhodobacter oscarellae</name>
    <dbReference type="NCBI Taxonomy" id="1675527"/>
    <lineage>
        <taxon>Bacteria</taxon>
        <taxon>Pseudomonadati</taxon>
        <taxon>Pseudomonadota</taxon>
        <taxon>Alphaproteobacteria</taxon>
        <taxon>Rhodobacterales</taxon>
        <taxon>Rhodobacter group</taxon>
        <taxon>Rhodobacter</taxon>
    </lineage>
</organism>
<dbReference type="Proteomes" id="UP000037178">
    <property type="component" value="Unassembled WGS sequence"/>
</dbReference>
<evidence type="ECO:0000313" key="6">
    <source>
        <dbReference type="Proteomes" id="UP000037178"/>
    </source>
</evidence>
<evidence type="ECO:0000313" key="5">
    <source>
        <dbReference type="EMBL" id="KMW59527.1"/>
    </source>
</evidence>
<name>A0A0J9E9Q5_9RHOB</name>
<evidence type="ECO:0000259" key="4">
    <source>
        <dbReference type="Pfam" id="PF01464"/>
    </source>
</evidence>
<evidence type="ECO:0000256" key="2">
    <source>
        <dbReference type="ARBA" id="ARBA00009387"/>
    </source>
</evidence>
<reference evidence="5 6" key="1">
    <citation type="submission" date="2015-06" db="EMBL/GenBank/DDBJ databases">
        <title>Draft genome sequence of an Alphaproteobacteria species associated to the Mediterranean sponge Oscarella lobularis.</title>
        <authorList>
            <person name="Jourda C."/>
            <person name="Santini S."/>
            <person name="Claverie J.-M."/>
        </authorList>
    </citation>
    <scope>NUCLEOTIDE SEQUENCE [LARGE SCALE GENOMIC DNA]</scope>
    <source>
        <strain evidence="5">IGS</strain>
    </source>
</reference>
<protein>
    <submittedName>
        <fullName evidence="5">Membrane-bound lytic murein transglycosylase D</fullName>
        <ecNumber evidence="5">3.2.1.-</ecNumber>
    </submittedName>
</protein>
<accession>A0A0J9E9Q5</accession>
<dbReference type="EMBL" id="LFTY01000002">
    <property type="protein sequence ID" value="KMW59527.1"/>
    <property type="molecule type" value="Genomic_DNA"/>
</dbReference>
<comment type="caution">
    <text evidence="5">The sequence shown here is derived from an EMBL/GenBank/DDBJ whole genome shotgun (WGS) entry which is preliminary data.</text>
</comment>
<dbReference type="PANTHER" id="PTHR37423">
    <property type="entry name" value="SOLUBLE LYTIC MUREIN TRANSGLYCOSYLASE-RELATED"/>
    <property type="match status" value="1"/>
</dbReference>
<dbReference type="InterPro" id="IPR008258">
    <property type="entry name" value="Transglycosylase_SLT_dom_1"/>
</dbReference>
<dbReference type="GO" id="GO:0000270">
    <property type="term" value="P:peptidoglycan metabolic process"/>
    <property type="evidence" value="ECO:0007669"/>
    <property type="project" value="InterPro"/>
</dbReference>
<dbReference type="STRING" id="1675527.AIOL_004509"/>
<sequence>MRWTFARTIIVVVAGLTIAVPSFADGPKPFPEFTFKRVTVPTGGSGPRITVQIEPEAPSSEAEPSEEANTDATVATAYEWFWTEVSPSLSASGPGRLDTALRRIDQGPGVSTPRLSDLQRMLETHHSSILVSTIGTKVSPALVLSVIAVESGGDAGAVSSAGATGVMQLMPDTAARFGAEDRTDPAQNIKAGVAYLNWLMEEFESDPILVLAGYNAGEGAVRRYEGVPPYAETRGYVPKVLAAWSVARGLCQTPPELITDGCAFGLQGS</sequence>
<dbReference type="Pfam" id="PF01464">
    <property type="entry name" value="SLT"/>
    <property type="match status" value="1"/>
</dbReference>
<dbReference type="EC" id="3.2.1.-" evidence="5"/>
<dbReference type="Gene3D" id="1.10.530.10">
    <property type="match status" value="1"/>
</dbReference>
<gene>
    <name evidence="5" type="ORF">AIOL_004509</name>
</gene>
<dbReference type="PATRIC" id="fig|1675527.3.peg.4718"/>